<dbReference type="VEuPathDB" id="FungiDB:AMAG_20178"/>
<evidence type="ECO:0000313" key="9">
    <source>
        <dbReference type="Proteomes" id="UP000054350"/>
    </source>
</evidence>
<evidence type="ECO:0000313" key="8">
    <source>
        <dbReference type="EMBL" id="KNE70801.1"/>
    </source>
</evidence>
<keyword evidence="5" id="KW-0539">Nucleus</keyword>
<dbReference type="InterPro" id="IPR018617">
    <property type="entry name" value="Ima1_N"/>
</dbReference>
<name>A0A0L0T7X6_ALLM3</name>
<feature type="transmembrane region" description="Helical" evidence="6">
    <location>
        <begin position="47"/>
        <end position="65"/>
    </location>
</feature>
<dbReference type="Pfam" id="PF09779">
    <property type="entry name" value="Ima1_N"/>
    <property type="match status" value="1"/>
</dbReference>
<evidence type="ECO:0000256" key="1">
    <source>
        <dbReference type="ARBA" id="ARBA00004473"/>
    </source>
</evidence>
<evidence type="ECO:0000259" key="7">
    <source>
        <dbReference type="Pfam" id="PF09779"/>
    </source>
</evidence>
<comment type="subcellular location">
    <subcellularLocation>
        <location evidence="1">Nucleus inner membrane</location>
        <topology evidence="1">Multi-pass membrane protein</topology>
    </subcellularLocation>
</comment>
<gene>
    <name evidence="8" type="ORF">AMAG_20178</name>
</gene>
<reference evidence="8 9" key="1">
    <citation type="submission" date="2009-11" db="EMBL/GenBank/DDBJ databases">
        <title>Annotation of Allomyces macrogynus ATCC 38327.</title>
        <authorList>
            <consortium name="The Broad Institute Genome Sequencing Platform"/>
            <person name="Russ C."/>
            <person name="Cuomo C."/>
            <person name="Burger G."/>
            <person name="Gray M.W."/>
            <person name="Holland P.W.H."/>
            <person name="King N."/>
            <person name="Lang F.B.F."/>
            <person name="Roger A.J."/>
            <person name="Ruiz-Trillo I."/>
            <person name="Young S.K."/>
            <person name="Zeng Q."/>
            <person name="Gargeya S."/>
            <person name="Fitzgerald M."/>
            <person name="Haas B."/>
            <person name="Abouelleil A."/>
            <person name="Alvarado L."/>
            <person name="Arachchi H.M."/>
            <person name="Berlin A."/>
            <person name="Chapman S.B."/>
            <person name="Gearin G."/>
            <person name="Goldberg J."/>
            <person name="Griggs A."/>
            <person name="Gujja S."/>
            <person name="Hansen M."/>
            <person name="Heiman D."/>
            <person name="Howarth C."/>
            <person name="Larimer J."/>
            <person name="Lui A."/>
            <person name="MacDonald P.J.P."/>
            <person name="McCowen C."/>
            <person name="Montmayeur A."/>
            <person name="Murphy C."/>
            <person name="Neiman D."/>
            <person name="Pearson M."/>
            <person name="Priest M."/>
            <person name="Roberts A."/>
            <person name="Saif S."/>
            <person name="Shea T."/>
            <person name="Sisk P."/>
            <person name="Stolte C."/>
            <person name="Sykes S."/>
            <person name="Wortman J."/>
            <person name="Nusbaum C."/>
            <person name="Birren B."/>
        </authorList>
    </citation>
    <scope>NUCLEOTIDE SEQUENCE [LARGE SCALE GENOMIC DNA]</scope>
    <source>
        <strain evidence="8 9">ATCC 38327</strain>
    </source>
</reference>
<keyword evidence="2 6" id="KW-0812">Transmembrane</keyword>
<feature type="domain" description="Ima1 N-terminal" evidence="7">
    <location>
        <begin position="79"/>
        <end position="180"/>
    </location>
</feature>
<evidence type="ECO:0000256" key="2">
    <source>
        <dbReference type="ARBA" id="ARBA00022692"/>
    </source>
</evidence>
<dbReference type="GO" id="GO:0005637">
    <property type="term" value="C:nuclear inner membrane"/>
    <property type="evidence" value="ECO:0007669"/>
    <property type="project" value="UniProtKB-SubCell"/>
</dbReference>
<keyword evidence="3 6" id="KW-1133">Transmembrane helix</keyword>
<protein>
    <recommendedName>
        <fullName evidence="7">Ima1 N-terminal domain-containing protein</fullName>
    </recommendedName>
</protein>
<accession>A0A0L0T7X6</accession>
<evidence type="ECO:0000256" key="3">
    <source>
        <dbReference type="ARBA" id="ARBA00022989"/>
    </source>
</evidence>
<evidence type="ECO:0000256" key="5">
    <source>
        <dbReference type="ARBA" id="ARBA00023242"/>
    </source>
</evidence>
<organism evidence="8 9">
    <name type="scientific">Allomyces macrogynus (strain ATCC 38327)</name>
    <name type="common">Allomyces javanicus var. macrogynus</name>
    <dbReference type="NCBI Taxonomy" id="578462"/>
    <lineage>
        <taxon>Eukaryota</taxon>
        <taxon>Fungi</taxon>
        <taxon>Fungi incertae sedis</taxon>
        <taxon>Blastocladiomycota</taxon>
        <taxon>Blastocladiomycetes</taxon>
        <taxon>Blastocladiales</taxon>
        <taxon>Blastocladiaceae</taxon>
        <taxon>Allomyces</taxon>
    </lineage>
</organism>
<evidence type="ECO:0000256" key="4">
    <source>
        <dbReference type="ARBA" id="ARBA00023136"/>
    </source>
</evidence>
<evidence type="ECO:0000256" key="6">
    <source>
        <dbReference type="SAM" id="Phobius"/>
    </source>
</evidence>
<keyword evidence="4 6" id="KW-0472">Membrane</keyword>
<dbReference type="Proteomes" id="UP000054350">
    <property type="component" value="Unassembled WGS sequence"/>
</dbReference>
<reference evidence="9" key="2">
    <citation type="submission" date="2009-11" db="EMBL/GenBank/DDBJ databases">
        <title>The Genome Sequence of Allomyces macrogynus strain ATCC 38327.</title>
        <authorList>
            <consortium name="The Broad Institute Genome Sequencing Platform"/>
            <person name="Russ C."/>
            <person name="Cuomo C."/>
            <person name="Shea T."/>
            <person name="Young S.K."/>
            <person name="Zeng Q."/>
            <person name="Koehrsen M."/>
            <person name="Haas B."/>
            <person name="Borodovsky M."/>
            <person name="Guigo R."/>
            <person name="Alvarado L."/>
            <person name="Berlin A."/>
            <person name="Borenstein D."/>
            <person name="Chen Z."/>
            <person name="Engels R."/>
            <person name="Freedman E."/>
            <person name="Gellesch M."/>
            <person name="Goldberg J."/>
            <person name="Griggs A."/>
            <person name="Gujja S."/>
            <person name="Heiman D."/>
            <person name="Hepburn T."/>
            <person name="Howarth C."/>
            <person name="Jen D."/>
            <person name="Larson L."/>
            <person name="Lewis B."/>
            <person name="Mehta T."/>
            <person name="Park D."/>
            <person name="Pearson M."/>
            <person name="Roberts A."/>
            <person name="Saif S."/>
            <person name="Shenoy N."/>
            <person name="Sisk P."/>
            <person name="Stolte C."/>
            <person name="Sykes S."/>
            <person name="Walk T."/>
            <person name="White J."/>
            <person name="Yandava C."/>
            <person name="Burger G."/>
            <person name="Gray M.W."/>
            <person name="Holland P.W.H."/>
            <person name="King N."/>
            <person name="Lang F.B.F."/>
            <person name="Roger A.J."/>
            <person name="Ruiz-Trillo I."/>
            <person name="Lander E."/>
            <person name="Nusbaum C."/>
        </authorList>
    </citation>
    <scope>NUCLEOTIDE SEQUENCE [LARGE SCALE GENOMIC DNA]</scope>
    <source>
        <strain evidence="9">ATCC 38327</strain>
    </source>
</reference>
<dbReference type="EMBL" id="GG745368">
    <property type="protein sequence ID" value="KNE70801.1"/>
    <property type="molecule type" value="Genomic_DNA"/>
</dbReference>
<sequence>MASTDSITITSAVTDLLPPWLFAAVEDAVSRSRPWLTVLQGTAPTDLLPTVVVLIAGATFIIALIRRAWHASRPPSSICFYCNQKVALAGPGDTPRHFTCPSCAATNLFDDRGEFVPQAAWAREELNPPATTYRGDALEPRTTAIPAATGAESGPLARDETDATRPLPLDFVCEDCEPALHAYWQRTMRGICT</sequence>
<keyword evidence="9" id="KW-1185">Reference proteome</keyword>
<proteinExistence type="predicted"/>
<dbReference type="AlphaFoldDB" id="A0A0L0T7X6"/>